<dbReference type="PANTHER" id="PTHR43736:SF1">
    <property type="entry name" value="DIHYDRONEOPTERIN TRIPHOSPHATE DIPHOSPHATASE"/>
    <property type="match status" value="1"/>
</dbReference>
<comment type="similarity">
    <text evidence="1 3">Belongs to the Nudix hydrolase family.</text>
</comment>
<dbReference type="InterPro" id="IPR020476">
    <property type="entry name" value="Nudix_hydrolase"/>
</dbReference>
<name>A0ABN2LHA4_9MICO</name>
<proteinExistence type="inferred from homology"/>
<evidence type="ECO:0000256" key="3">
    <source>
        <dbReference type="RuleBase" id="RU003476"/>
    </source>
</evidence>
<dbReference type="PROSITE" id="PS00893">
    <property type="entry name" value="NUDIX_BOX"/>
    <property type="match status" value="1"/>
</dbReference>
<dbReference type="PANTHER" id="PTHR43736">
    <property type="entry name" value="ADP-RIBOSE PYROPHOSPHATASE"/>
    <property type="match status" value="1"/>
</dbReference>
<evidence type="ECO:0000313" key="6">
    <source>
        <dbReference type="Proteomes" id="UP001499938"/>
    </source>
</evidence>
<dbReference type="InterPro" id="IPR020084">
    <property type="entry name" value="NUDIX_hydrolase_CS"/>
</dbReference>
<dbReference type="PRINTS" id="PR00502">
    <property type="entry name" value="NUDIXFAMILY"/>
</dbReference>
<sequence>MTRDIRIEGVTLTGDTVASFVLPHGADPSEQLQARGWNLTGVTHAFTPPGSDGVTIRLAVVAEVDGGDRHTTWAPTATGEILPDGVEPIVVQRIAAYAVIPRGDETLLTRLAPSVRGAAGRWTLPGGGIDRGEDPSVAVRREVWEETGQHLGEIHLLDVVTSHWIGQAPSGEWEDYQVVRLVYAATVPHPGPLVVHDAGGTTAECAWIADSTLAEEERAPLLRGGQWLSWRAAADGRWPRERQ</sequence>
<reference evidence="5 6" key="1">
    <citation type="journal article" date="2019" name="Int. J. Syst. Evol. Microbiol.">
        <title>The Global Catalogue of Microorganisms (GCM) 10K type strain sequencing project: providing services to taxonomists for standard genome sequencing and annotation.</title>
        <authorList>
            <consortium name="The Broad Institute Genomics Platform"/>
            <consortium name="The Broad Institute Genome Sequencing Center for Infectious Disease"/>
            <person name="Wu L."/>
            <person name="Ma J."/>
        </authorList>
    </citation>
    <scope>NUCLEOTIDE SEQUENCE [LARGE SCALE GENOMIC DNA]</scope>
    <source>
        <strain evidence="5 6">JCM 15592</strain>
    </source>
</reference>
<keyword evidence="6" id="KW-1185">Reference proteome</keyword>
<comment type="caution">
    <text evidence="5">The sequence shown here is derived from an EMBL/GenBank/DDBJ whole genome shotgun (WGS) entry which is preliminary data.</text>
</comment>
<dbReference type="InterPro" id="IPR000086">
    <property type="entry name" value="NUDIX_hydrolase_dom"/>
</dbReference>
<dbReference type="EMBL" id="BAAAPO010000018">
    <property type="protein sequence ID" value="GAA1788113.1"/>
    <property type="molecule type" value="Genomic_DNA"/>
</dbReference>
<dbReference type="RefSeq" id="WP_344082415.1">
    <property type="nucleotide sequence ID" value="NZ_BAAAPO010000018.1"/>
</dbReference>
<accession>A0ABN2LHA4</accession>
<dbReference type="Gene3D" id="3.90.79.10">
    <property type="entry name" value="Nucleoside Triphosphate Pyrophosphohydrolase"/>
    <property type="match status" value="1"/>
</dbReference>
<keyword evidence="2 3" id="KW-0378">Hydrolase</keyword>
<protein>
    <recommendedName>
        <fullName evidence="4">Nudix hydrolase domain-containing protein</fullName>
    </recommendedName>
</protein>
<evidence type="ECO:0000256" key="2">
    <source>
        <dbReference type="ARBA" id="ARBA00022801"/>
    </source>
</evidence>
<feature type="domain" description="Nudix hydrolase" evidence="4">
    <location>
        <begin position="91"/>
        <end position="243"/>
    </location>
</feature>
<evidence type="ECO:0000259" key="4">
    <source>
        <dbReference type="PROSITE" id="PS51462"/>
    </source>
</evidence>
<dbReference type="InterPro" id="IPR015797">
    <property type="entry name" value="NUDIX_hydrolase-like_dom_sf"/>
</dbReference>
<dbReference type="PROSITE" id="PS51462">
    <property type="entry name" value="NUDIX"/>
    <property type="match status" value="1"/>
</dbReference>
<dbReference type="CDD" id="cd02883">
    <property type="entry name" value="NUDIX_Hydrolase"/>
    <property type="match status" value="1"/>
</dbReference>
<dbReference type="SUPFAM" id="SSF55811">
    <property type="entry name" value="Nudix"/>
    <property type="match status" value="1"/>
</dbReference>
<evidence type="ECO:0000313" key="5">
    <source>
        <dbReference type="EMBL" id="GAA1788113.1"/>
    </source>
</evidence>
<organism evidence="5 6">
    <name type="scientific">Nostocoides veronense</name>
    <dbReference type="NCBI Taxonomy" id="330836"/>
    <lineage>
        <taxon>Bacteria</taxon>
        <taxon>Bacillati</taxon>
        <taxon>Actinomycetota</taxon>
        <taxon>Actinomycetes</taxon>
        <taxon>Micrococcales</taxon>
        <taxon>Intrasporangiaceae</taxon>
        <taxon>Nostocoides</taxon>
    </lineage>
</organism>
<dbReference type="Proteomes" id="UP001499938">
    <property type="component" value="Unassembled WGS sequence"/>
</dbReference>
<evidence type="ECO:0000256" key="1">
    <source>
        <dbReference type="ARBA" id="ARBA00005582"/>
    </source>
</evidence>
<gene>
    <name evidence="5" type="ORF">GCM10009811_11440</name>
</gene>
<dbReference type="Pfam" id="PF00293">
    <property type="entry name" value="NUDIX"/>
    <property type="match status" value="1"/>
</dbReference>